<dbReference type="Gene3D" id="3.30.70.1070">
    <property type="entry name" value="Sporulation related repeat"/>
    <property type="match status" value="1"/>
</dbReference>
<sequence>MADKGSSIPRWVWVITPTLAVAFLGFILYISTIPASNELDAVKGEARKALQQGKEKLKESAKDTPKPDYDFYKLLENQTVEVPKVDAYKSTPKDDVKYEYRLQAGSFRSLDDAERLRASLLLEGMPAYRQESSVNGSTWHRVFVGPFTDRSHLNKAHDQLVARSISPLELREVVKK</sequence>
<feature type="domain" description="SPOR" evidence="2">
    <location>
        <begin position="94"/>
        <end position="176"/>
    </location>
</feature>
<dbReference type="SUPFAM" id="SSF110997">
    <property type="entry name" value="Sporulation related repeat"/>
    <property type="match status" value="1"/>
</dbReference>
<keyword evidence="1" id="KW-0472">Membrane</keyword>
<dbReference type="Proteomes" id="UP000596074">
    <property type="component" value="Chromosome"/>
</dbReference>
<dbReference type="AlphaFoldDB" id="A0A9X7V1F0"/>
<dbReference type="PROSITE" id="PS51724">
    <property type="entry name" value="SPOR"/>
    <property type="match status" value="1"/>
</dbReference>
<dbReference type="InterPro" id="IPR036680">
    <property type="entry name" value="SPOR-like_sf"/>
</dbReference>
<dbReference type="Pfam" id="PF05036">
    <property type="entry name" value="SPOR"/>
    <property type="match status" value="1"/>
</dbReference>
<dbReference type="InterPro" id="IPR007730">
    <property type="entry name" value="SPOR-like_dom"/>
</dbReference>
<reference evidence="3 4" key="1">
    <citation type="submission" date="2019-11" db="EMBL/GenBank/DDBJ databases">
        <title>Venatorbacter sp. nov. a predator of Campylobacter and other Gram-negative bacteria.</title>
        <authorList>
            <person name="Saeedi A."/>
            <person name="Cummings N.J."/>
            <person name="Connerton I.F."/>
            <person name="Connerton P.L."/>
        </authorList>
    </citation>
    <scope>NUCLEOTIDE SEQUENCE [LARGE SCALE GENOMIC DNA]</scope>
    <source>
        <strain evidence="3">XL5</strain>
    </source>
</reference>
<proteinExistence type="predicted"/>
<gene>
    <name evidence="3" type="ORF">GJQ55_11355</name>
</gene>
<dbReference type="InterPro" id="IPR052521">
    <property type="entry name" value="Cell_div_SPOR-domain"/>
</dbReference>
<dbReference type="RefSeq" id="WP_228345092.1">
    <property type="nucleotide sequence ID" value="NZ_CP046056.1"/>
</dbReference>
<dbReference type="PANTHER" id="PTHR38687">
    <property type="entry name" value="CELL DIVISION PROTEIN DEDD-RELATED"/>
    <property type="match status" value="1"/>
</dbReference>
<keyword evidence="4" id="KW-1185">Reference proteome</keyword>
<name>A0A9X7V1F0_9GAMM</name>
<keyword evidence="1" id="KW-0812">Transmembrane</keyword>
<feature type="transmembrane region" description="Helical" evidence="1">
    <location>
        <begin position="12"/>
        <end position="30"/>
    </location>
</feature>
<evidence type="ECO:0000313" key="3">
    <source>
        <dbReference type="EMBL" id="QQD25031.1"/>
    </source>
</evidence>
<evidence type="ECO:0000259" key="2">
    <source>
        <dbReference type="PROSITE" id="PS51724"/>
    </source>
</evidence>
<keyword evidence="1" id="KW-1133">Transmembrane helix</keyword>
<dbReference type="EMBL" id="CP046056">
    <property type="protein sequence ID" value="QQD25031.1"/>
    <property type="molecule type" value="Genomic_DNA"/>
</dbReference>
<evidence type="ECO:0000313" key="4">
    <source>
        <dbReference type="Proteomes" id="UP000596074"/>
    </source>
</evidence>
<protein>
    <submittedName>
        <fullName evidence="3">Sporulation protein</fullName>
    </submittedName>
</protein>
<dbReference type="KEGG" id="vcw:GJQ55_11355"/>
<evidence type="ECO:0000256" key="1">
    <source>
        <dbReference type="SAM" id="Phobius"/>
    </source>
</evidence>
<dbReference type="GO" id="GO:0042834">
    <property type="term" value="F:peptidoglycan binding"/>
    <property type="evidence" value="ECO:0007669"/>
    <property type="project" value="InterPro"/>
</dbReference>
<organism evidence="3 4">
    <name type="scientific">Venatoribacter cucullus</name>
    <dbReference type="NCBI Taxonomy" id="2661630"/>
    <lineage>
        <taxon>Bacteria</taxon>
        <taxon>Pseudomonadati</taxon>
        <taxon>Pseudomonadota</taxon>
        <taxon>Gammaproteobacteria</taxon>
        <taxon>Oceanospirillales</taxon>
        <taxon>Oceanospirillaceae</taxon>
        <taxon>Venatoribacter</taxon>
    </lineage>
</organism>
<accession>A0A9X7V1F0</accession>